<dbReference type="InterPro" id="IPR024461">
    <property type="entry name" value="CCDC90-like"/>
</dbReference>
<name>A0A6H0Y3T9_9PEZI</name>
<sequence>MFIFAPGATISSTLSVNPSFVMASPRLPFLWPMLYRATEIAASEPVLRRRALHVIVRKEAVRASTDPRPQRRALHVTARRKQEAIQQRYGSANQPPPHLGPDQRNLVTSDLSKGAASAAARAADAKSEDGQKAKRIVGDPMLDAAEDLPAQESAHVKSPAEKPLESLLDSVPDPTSKEEKSDTSLITYEEHQPPIHAPHMEAPRHVHHFDTYGLVKRLEDAGWKNEQAITLMKSVRLMLADNMDLAREALVSKSQVENETYLFKAACSELKTEVSTRRKGDQDKMRTQRTQLAHELDILNQRLGQESANMKDDLKGMFDDRKMTVRNEQREMESKIQELNYKITVSLQADSKSDVEALRWIMTRRVIITLGLIVVMVLSSLKLYSNMLHDKEQERKRKARMRDAYTQVESVSTGTGSDPMVPSEMLVKEGDNPAYVSLG</sequence>
<dbReference type="PANTHER" id="PTHR14360">
    <property type="entry name" value="PROTEIN FMP32, MITOCHONDRIAL"/>
    <property type="match status" value="1"/>
</dbReference>
<evidence type="ECO:0000313" key="10">
    <source>
        <dbReference type="EMBL" id="QIX01508.1"/>
    </source>
</evidence>
<organism evidence="10 11">
    <name type="scientific">Peltaster fructicola</name>
    <dbReference type="NCBI Taxonomy" id="286661"/>
    <lineage>
        <taxon>Eukaryota</taxon>
        <taxon>Fungi</taxon>
        <taxon>Dikarya</taxon>
        <taxon>Ascomycota</taxon>
        <taxon>Pezizomycotina</taxon>
        <taxon>Dothideomycetes</taxon>
        <taxon>Dothideomycetes incertae sedis</taxon>
        <taxon>Peltaster</taxon>
    </lineage>
</organism>
<dbReference type="OrthoDB" id="5424147at2759"/>
<feature type="compositionally biased region" description="Basic and acidic residues" evidence="8">
    <location>
        <begin position="123"/>
        <end position="132"/>
    </location>
</feature>
<dbReference type="Proteomes" id="UP000503462">
    <property type="component" value="Chromosome 5"/>
</dbReference>
<evidence type="ECO:0000256" key="1">
    <source>
        <dbReference type="ARBA" id="ARBA00004173"/>
    </source>
</evidence>
<dbReference type="AlphaFoldDB" id="A0A6H0Y3T9"/>
<protein>
    <recommendedName>
        <fullName evidence="12">DUF1640 domain-containing protein</fullName>
    </recommendedName>
</protein>
<evidence type="ECO:0000256" key="8">
    <source>
        <dbReference type="SAM" id="MobiDB-lite"/>
    </source>
</evidence>
<feature type="compositionally biased region" description="Polar residues" evidence="8">
    <location>
        <begin position="84"/>
        <end position="93"/>
    </location>
</feature>
<dbReference type="Gene3D" id="1.20.5.340">
    <property type="match status" value="1"/>
</dbReference>
<evidence type="ECO:0000256" key="4">
    <source>
        <dbReference type="ARBA" id="ARBA00022989"/>
    </source>
</evidence>
<evidence type="ECO:0000256" key="6">
    <source>
        <dbReference type="ARBA" id="ARBA00023128"/>
    </source>
</evidence>
<accession>A0A6H0Y3T9</accession>
<dbReference type="Pfam" id="PF07798">
    <property type="entry name" value="CCDC90-like"/>
    <property type="match status" value="1"/>
</dbReference>
<keyword evidence="7 9" id="KW-0472">Membrane</keyword>
<evidence type="ECO:0008006" key="12">
    <source>
        <dbReference type="Google" id="ProtNLM"/>
    </source>
</evidence>
<keyword evidence="5" id="KW-0175">Coiled coil</keyword>
<comment type="subcellular location">
    <subcellularLocation>
        <location evidence="2">Membrane</location>
    </subcellularLocation>
    <subcellularLocation>
        <location evidence="1">Mitochondrion</location>
    </subcellularLocation>
</comment>
<gene>
    <name evidence="10" type="ORF">AMS68_007025</name>
</gene>
<keyword evidence="6" id="KW-0496">Mitochondrion</keyword>
<feature type="region of interest" description="Disordered" evidence="8">
    <location>
        <begin position="62"/>
        <end position="133"/>
    </location>
</feature>
<evidence type="ECO:0000256" key="9">
    <source>
        <dbReference type="SAM" id="Phobius"/>
    </source>
</evidence>
<feature type="compositionally biased region" description="Basic residues" evidence="8">
    <location>
        <begin position="70"/>
        <end position="79"/>
    </location>
</feature>
<evidence type="ECO:0000256" key="3">
    <source>
        <dbReference type="ARBA" id="ARBA00022692"/>
    </source>
</evidence>
<feature type="region of interest" description="Disordered" evidence="8">
    <location>
        <begin position="151"/>
        <end position="181"/>
    </location>
</feature>
<evidence type="ECO:0000256" key="7">
    <source>
        <dbReference type="ARBA" id="ARBA00023136"/>
    </source>
</evidence>
<dbReference type="GO" id="GO:0005739">
    <property type="term" value="C:mitochondrion"/>
    <property type="evidence" value="ECO:0007669"/>
    <property type="project" value="UniProtKB-SubCell"/>
</dbReference>
<reference evidence="10 11" key="1">
    <citation type="journal article" date="2016" name="Sci. Rep.">
        <title>Peltaster fructicola genome reveals evolution from an invasive phytopathogen to an ectophytic parasite.</title>
        <authorList>
            <person name="Xu C."/>
            <person name="Chen H."/>
            <person name="Gleason M.L."/>
            <person name="Xu J.R."/>
            <person name="Liu H."/>
            <person name="Zhang R."/>
            <person name="Sun G."/>
        </authorList>
    </citation>
    <scope>NUCLEOTIDE SEQUENCE [LARGE SCALE GENOMIC DNA]</scope>
    <source>
        <strain evidence="10 11">LNHT1506</strain>
    </source>
</reference>
<dbReference type="PANTHER" id="PTHR14360:SF12">
    <property type="entry name" value="MOZ PROTEIN REPRESENTS A CHROMATIN-ASSOCIATED ACETYLTRANSFERASE"/>
    <property type="match status" value="1"/>
</dbReference>
<feature type="region of interest" description="Disordered" evidence="8">
    <location>
        <begin position="394"/>
        <end position="425"/>
    </location>
</feature>
<keyword evidence="11" id="KW-1185">Reference proteome</keyword>
<evidence type="ECO:0000256" key="2">
    <source>
        <dbReference type="ARBA" id="ARBA00004370"/>
    </source>
</evidence>
<evidence type="ECO:0000313" key="11">
    <source>
        <dbReference type="Proteomes" id="UP000503462"/>
    </source>
</evidence>
<keyword evidence="4 9" id="KW-1133">Transmembrane helix</keyword>
<dbReference type="EMBL" id="CP051143">
    <property type="protein sequence ID" value="QIX01508.1"/>
    <property type="molecule type" value="Genomic_DNA"/>
</dbReference>
<dbReference type="GO" id="GO:0016020">
    <property type="term" value="C:membrane"/>
    <property type="evidence" value="ECO:0007669"/>
    <property type="project" value="UniProtKB-SubCell"/>
</dbReference>
<feature type="transmembrane region" description="Helical" evidence="9">
    <location>
        <begin position="366"/>
        <end position="385"/>
    </location>
</feature>
<feature type="compositionally biased region" description="Polar residues" evidence="8">
    <location>
        <begin position="407"/>
        <end position="416"/>
    </location>
</feature>
<keyword evidence="3 9" id="KW-0812">Transmembrane</keyword>
<feature type="compositionally biased region" description="Basic and acidic residues" evidence="8">
    <location>
        <begin position="154"/>
        <end position="164"/>
    </location>
</feature>
<proteinExistence type="predicted"/>
<evidence type="ECO:0000256" key="5">
    <source>
        <dbReference type="ARBA" id="ARBA00023054"/>
    </source>
</evidence>